<feature type="compositionally biased region" description="Basic residues" evidence="1">
    <location>
        <begin position="510"/>
        <end position="522"/>
    </location>
</feature>
<feature type="region of interest" description="Disordered" evidence="1">
    <location>
        <begin position="470"/>
        <end position="522"/>
    </location>
</feature>
<dbReference type="AlphaFoldDB" id="A0AAN6YGG0"/>
<evidence type="ECO:0000259" key="2">
    <source>
        <dbReference type="Pfam" id="PF11470"/>
    </source>
</evidence>
<dbReference type="InterPro" id="IPR029071">
    <property type="entry name" value="Ubiquitin-like_domsf"/>
</dbReference>
<evidence type="ECO:0000313" key="4">
    <source>
        <dbReference type="Proteomes" id="UP001301769"/>
    </source>
</evidence>
<feature type="compositionally biased region" description="Basic and acidic residues" evidence="1">
    <location>
        <begin position="496"/>
        <end position="509"/>
    </location>
</feature>
<reference evidence="3" key="2">
    <citation type="submission" date="2023-05" db="EMBL/GenBank/DDBJ databases">
        <authorList>
            <consortium name="Lawrence Berkeley National Laboratory"/>
            <person name="Steindorff A."/>
            <person name="Hensen N."/>
            <person name="Bonometti L."/>
            <person name="Westerberg I."/>
            <person name="Brannstrom I.O."/>
            <person name="Guillou S."/>
            <person name="Cros-Aarteil S."/>
            <person name="Calhoun S."/>
            <person name="Haridas S."/>
            <person name="Kuo A."/>
            <person name="Mondo S."/>
            <person name="Pangilinan J."/>
            <person name="Riley R."/>
            <person name="Labutti K."/>
            <person name="Andreopoulos B."/>
            <person name="Lipzen A."/>
            <person name="Chen C."/>
            <person name="Yanf M."/>
            <person name="Daum C."/>
            <person name="Ng V."/>
            <person name="Clum A."/>
            <person name="Ohm R."/>
            <person name="Martin F."/>
            <person name="Silar P."/>
            <person name="Natvig D."/>
            <person name="Lalanne C."/>
            <person name="Gautier V."/>
            <person name="Ament-Velasquez S.L."/>
            <person name="Kruys A."/>
            <person name="Hutchinson M.I."/>
            <person name="Powell A.J."/>
            <person name="Barry K."/>
            <person name="Miller A.N."/>
            <person name="Grigoriev I.V."/>
            <person name="Debuchy R."/>
            <person name="Gladieux P."/>
            <person name="Thoren M.H."/>
            <person name="Johannesson H."/>
        </authorList>
    </citation>
    <scope>NUCLEOTIDE SEQUENCE</scope>
    <source>
        <strain evidence="3">PSN293</strain>
    </source>
</reference>
<feature type="domain" description="TUG ubiquitin-like" evidence="2">
    <location>
        <begin position="8"/>
        <end position="71"/>
    </location>
</feature>
<dbReference type="PANTHER" id="PTHR46467">
    <property type="entry name" value="TETHER CONTAINING UBX DOMAIN FOR GLUT4"/>
    <property type="match status" value="1"/>
</dbReference>
<keyword evidence="4" id="KW-1185">Reference proteome</keyword>
<evidence type="ECO:0000256" key="1">
    <source>
        <dbReference type="SAM" id="MobiDB-lite"/>
    </source>
</evidence>
<dbReference type="GO" id="GO:0005634">
    <property type="term" value="C:nucleus"/>
    <property type="evidence" value="ECO:0007669"/>
    <property type="project" value="TreeGrafter"/>
</dbReference>
<dbReference type="GO" id="GO:0006886">
    <property type="term" value="P:intracellular protein transport"/>
    <property type="evidence" value="ECO:0007669"/>
    <property type="project" value="TreeGrafter"/>
</dbReference>
<dbReference type="Pfam" id="PF11470">
    <property type="entry name" value="TUG-UBL1"/>
    <property type="match status" value="1"/>
</dbReference>
<evidence type="ECO:0000313" key="3">
    <source>
        <dbReference type="EMBL" id="KAK4218216.1"/>
    </source>
</evidence>
<accession>A0AAN6YGG0</accession>
<feature type="region of interest" description="Disordered" evidence="1">
    <location>
        <begin position="216"/>
        <end position="310"/>
    </location>
</feature>
<feature type="compositionally biased region" description="Low complexity" evidence="1">
    <location>
        <begin position="284"/>
        <end position="293"/>
    </location>
</feature>
<feature type="compositionally biased region" description="Low complexity" evidence="1">
    <location>
        <begin position="245"/>
        <end position="261"/>
    </location>
</feature>
<reference evidence="3" key="1">
    <citation type="journal article" date="2023" name="Mol. Phylogenet. Evol.">
        <title>Genome-scale phylogeny and comparative genomics of the fungal order Sordariales.</title>
        <authorList>
            <person name="Hensen N."/>
            <person name="Bonometti L."/>
            <person name="Westerberg I."/>
            <person name="Brannstrom I.O."/>
            <person name="Guillou S."/>
            <person name="Cros-Aarteil S."/>
            <person name="Calhoun S."/>
            <person name="Haridas S."/>
            <person name="Kuo A."/>
            <person name="Mondo S."/>
            <person name="Pangilinan J."/>
            <person name="Riley R."/>
            <person name="LaButti K."/>
            <person name="Andreopoulos B."/>
            <person name="Lipzen A."/>
            <person name="Chen C."/>
            <person name="Yan M."/>
            <person name="Daum C."/>
            <person name="Ng V."/>
            <person name="Clum A."/>
            <person name="Steindorff A."/>
            <person name="Ohm R.A."/>
            <person name="Martin F."/>
            <person name="Silar P."/>
            <person name="Natvig D.O."/>
            <person name="Lalanne C."/>
            <person name="Gautier V."/>
            <person name="Ament-Velasquez S.L."/>
            <person name="Kruys A."/>
            <person name="Hutchinson M.I."/>
            <person name="Powell A.J."/>
            <person name="Barry K."/>
            <person name="Miller A.N."/>
            <person name="Grigoriev I.V."/>
            <person name="Debuchy R."/>
            <person name="Gladieux P."/>
            <person name="Hiltunen Thoren M."/>
            <person name="Johannesson H."/>
        </authorList>
    </citation>
    <scope>NUCLEOTIDE SEQUENCE</scope>
    <source>
        <strain evidence="3">PSN293</strain>
    </source>
</reference>
<gene>
    <name evidence="3" type="ORF">QBC37DRAFT_383724</name>
</gene>
<dbReference type="EMBL" id="MU858054">
    <property type="protein sequence ID" value="KAK4218216.1"/>
    <property type="molecule type" value="Genomic_DNA"/>
</dbReference>
<dbReference type="GO" id="GO:0005737">
    <property type="term" value="C:cytoplasm"/>
    <property type="evidence" value="ECO:0007669"/>
    <property type="project" value="TreeGrafter"/>
</dbReference>
<dbReference type="PANTHER" id="PTHR46467:SF1">
    <property type="entry name" value="TETHER CONTAINING UBX DOMAIN FOR GLUT4"/>
    <property type="match status" value="1"/>
</dbReference>
<proteinExistence type="predicted"/>
<sequence>MAAHVEVVSTDFRRAKIRVTPGTYLVDVLDEACQKLNLKSDNYLLKHKQKPVDLSYPFRTSGLVSGAKLELVRKSSSPSVVSIALDIDGRRLTQKLPSDMSLWQVLRQFESADAKVNITARATPKTGSGNDSGSGQLYYEKPVVNIMGKEYSKQEELQRTLSQCGINSGSIALRVIFQKTDQTLYDAMQQIDQYINQTKPSGPKQAESEPSLIDLATSTSPDVVPPVESKEEEASVDGAEPAPVPQQEPTAPAPSAASEPTIPQPTPSAETGDLMDFDQPPAVGDTTTTTDGGHLQPTAIFSAPTSSTPAATKFHEDDAVYEPTIAHAQLRQQQLLTRAQNTRLKSDAELAEIAAQEAQKLAKINKVEVKVRFPDQTSVHWEVHPDTTGSTLYQSIRDVMANPEQPFKLVMSVTKATIHENNKRLIADYRLKGRELLNLVSEDAATDKARNAPFLKDDVASQAQAVVVPEVPQYEKHDQPSGEASSSTANKPTQKTKGEPSHMDPEVLKKKLGKLFKLPGKK</sequence>
<dbReference type="SUPFAM" id="SSF54236">
    <property type="entry name" value="Ubiquitin-like"/>
    <property type="match status" value="2"/>
</dbReference>
<protein>
    <submittedName>
        <fullName evidence="3">GLUT4 regulating protein TUG-domain-containing protein</fullName>
    </submittedName>
</protein>
<dbReference type="Gene3D" id="3.10.20.90">
    <property type="entry name" value="Phosphatidylinositol 3-kinase Catalytic Subunit, Chain A, domain 1"/>
    <property type="match status" value="1"/>
</dbReference>
<dbReference type="InterPro" id="IPR021569">
    <property type="entry name" value="TUG-UBL1"/>
</dbReference>
<name>A0AAN6YGG0_9PEZI</name>
<dbReference type="Proteomes" id="UP001301769">
    <property type="component" value="Unassembled WGS sequence"/>
</dbReference>
<feature type="compositionally biased region" description="Polar residues" evidence="1">
    <location>
        <begin position="482"/>
        <end position="495"/>
    </location>
</feature>
<comment type="caution">
    <text evidence="3">The sequence shown here is derived from an EMBL/GenBank/DDBJ whole genome shotgun (WGS) entry which is preliminary data.</text>
</comment>
<dbReference type="CDD" id="cd16105">
    <property type="entry name" value="Ubl_ASPSCR1_like"/>
    <property type="match status" value="1"/>
</dbReference>
<organism evidence="3 4">
    <name type="scientific">Rhypophila decipiens</name>
    <dbReference type="NCBI Taxonomy" id="261697"/>
    <lineage>
        <taxon>Eukaryota</taxon>
        <taxon>Fungi</taxon>
        <taxon>Dikarya</taxon>
        <taxon>Ascomycota</taxon>
        <taxon>Pezizomycotina</taxon>
        <taxon>Sordariomycetes</taxon>
        <taxon>Sordariomycetidae</taxon>
        <taxon>Sordariales</taxon>
        <taxon>Naviculisporaceae</taxon>
        <taxon>Rhypophila</taxon>
    </lineage>
</organism>
<dbReference type="GO" id="GO:0012506">
    <property type="term" value="C:vesicle membrane"/>
    <property type="evidence" value="ECO:0007669"/>
    <property type="project" value="TreeGrafter"/>
</dbReference>